<feature type="domain" description="Copper amine oxidase-like N-terminal" evidence="4">
    <location>
        <begin position="33"/>
        <end position="139"/>
    </location>
</feature>
<keyword evidence="7" id="KW-1185">Reference proteome</keyword>
<evidence type="ECO:0000313" key="6">
    <source>
        <dbReference type="EMBL" id="MEN1761390.1"/>
    </source>
</evidence>
<dbReference type="Gene3D" id="3.30.457.10">
    <property type="entry name" value="Copper amine oxidase-like, N-terminal domain"/>
    <property type="match status" value="1"/>
</dbReference>
<dbReference type="Pfam" id="PF00415">
    <property type="entry name" value="RCC1"/>
    <property type="match status" value="2"/>
</dbReference>
<dbReference type="InterPro" id="IPR036582">
    <property type="entry name" value="Mao_N_sf"/>
</dbReference>
<reference evidence="6 7" key="1">
    <citation type="submission" date="2024-04" db="EMBL/GenBank/DDBJ databases">
        <title>Genome sequencing and metabolic network reconstruction of aminoacids and betaine degradation by Anoxynatronum sibiricum.</title>
        <authorList>
            <person name="Detkova E.N."/>
            <person name="Boltjanskaja Y.V."/>
            <person name="Mardanov A.V."/>
            <person name="Kevbrin V."/>
        </authorList>
    </citation>
    <scope>NUCLEOTIDE SEQUENCE [LARGE SCALE GENOMIC DNA]</scope>
    <source>
        <strain evidence="6 7">Z-7981</strain>
    </source>
</reference>
<name>A0ABU9VW43_9CLOT</name>
<dbReference type="InterPro" id="IPR012854">
    <property type="entry name" value="Cu_amine_oxidase-like_N"/>
</dbReference>
<dbReference type="InterPro" id="IPR009091">
    <property type="entry name" value="RCC1/BLIP-II"/>
</dbReference>
<dbReference type="Pfam" id="PF25390">
    <property type="entry name" value="WD40_RLD"/>
    <property type="match status" value="1"/>
</dbReference>
<dbReference type="PRINTS" id="PR00633">
    <property type="entry name" value="RCCNDNSATION"/>
</dbReference>
<feature type="compositionally biased region" description="Low complexity" evidence="2">
    <location>
        <begin position="140"/>
        <end position="154"/>
    </location>
</feature>
<dbReference type="PROSITE" id="PS00626">
    <property type="entry name" value="RCC1_2"/>
    <property type="match status" value="2"/>
</dbReference>
<evidence type="ECO:0000259" key="4">
    <source>
        <dbReference type="Pfam" id="PF07833"/>
    </source>
</evidence>
<evidence type="ECO:0000256" key="1">
    <source>
        <dbReference type="ARBA" id="ARBA00022737"/>
    </source>
</evidence>
<dbReference type="SUPFAM" id="SSF50985">
    <property type="entry name" value="RCC1/BLIP-II"/>
    <property type="match status" value="2"/>
</dbReference>
<evidence type="ECO:0000313" key="7">
    <source>
        <dbReference type="Proteomes" id="UP001407405"/>
    </source>
</evidence>
<dbReference type="Gene3D" id="2.130.10.30">
    <property type="entry name" value="Regulator of chromosome condensation 1/beta-lactamase-inhibitor protein II"/>
    <property type="match status" value="3"/>
</dbReference>
<evidence type="ECO:0000259" key="5">
    <source>
        <dbReference type="Pfam" id="PF25390"/>
    </source>
</evidence>
<dbReference type="Proteomes" id="UP001407405">
    <property type="component" value="Unassembled WGS sequence"/>
</dbReference>
<keyword evidence="1" id="KW-0677">Repeat</keyword>
<dbReference type="InterPro" id="IPR058923">
    <property type="entry name" value="RCC1-like_dom"/>
</dbReference>
<dbReference type="InterPro" id="IPR000408">
    <property type="entry name" value="Reg_chr_condens"/>
</dbReference>
<dbReference type="PANTHER" id="PTHR22872">
    <property type="entry name" value="BTK-BINDING PROTEIN-RELATED"/>
    <property type="match status" value="1"/>
</dbReference>
<dbReference type="Pfam" id="PF07833">
    <property type="entry name" value="Cu_amine_oxidN1"/>
    <property type="match status" value="1"/>
</dbReference>
<organism evidence="6 7">
    <name type="scientific">Anoxynatronum sibiricum</name>
    <dbReference type="NCBI Taxonomy" id="210623"/>
    <lineage>
        <taxon>Bacteria</taxon>
        <taxon>Bacillati</taxon>
        <taxon>Bacillota</taxon>
        <taxon>Clostridia</taxon>
        <taxon>Eubacteriales</taxon>
        <taxon>Clostridiaceae</taxon>
        <taxon>Anoxynatronum</taxon>
    </lineage>
</organism>
<evidence type="ECO:0000256" key="2">
    <source>
        <dbReference type="SAM" id="MobiDB-lite"/>
    </source>
</evidence>
<sequence length="675" mass="72605">MNRRIIAIILIVILFAGLAAAPVSAAPPIRVTVDDVLLQMDVPPALIEGRTLVPLRAIFESLGAEVEWNDQTRTVTGRKGTTTVVLPIGSRYPTVNGAPVEIDVPGTLVNGRTMVPARFVSESFGGQVVWDGANHQIHISTSPSTSQSEASSTSPHLTSEEAPSPSATEMMPEKAVNAQRSVVDVASTTGYGSYVLMSDGTVWGWGGSFVGDGITEVKKQRSEMMYYAFSPSRFIPVKIEGLTNVQRLNASRSVVAFQQNGSVYGWGVYSDVDPANASLNEISDLTNWHPAANYLVTPQKINGLQDYVDVSAGLGHTLGLKRDGTVWAWGNNKHGQLGNGTFEDSSTALPVSGLDNVIAISAGSHHSVALKSDGTVWSWGMNGSGTMGNGTTTGPPTYGHPLPVQATNLNNVVKIQAGSSITMAIKSDGTLWSWGFNDNGMLGDGTDTSRQTPVQISTLSNVVDVSTGFRTAVALKNDGTVWAWGNNFRGRLGNGTTESSFSPVQVKNLHNIVKISTSTKHSIALGADGRVWTWGSNTFGSLGVGINQSAASVPVEVTFPPLRDATESIAWQNGYHYAEPLPQDLEVYFDLDSRLELAMYIPLSLEQHGLDFGRAILASKLGELNIVAESFDYASTLFETREQISYNAYWDDAYMIHVLHMKPSSRIFIAIEHRR</sequence>
<accession>A0ABU9VW43</accession>
<feature type="chain" id="PRO_5046198997" evidence="3">
    <location>
        <begin position="26"/>
        <end position="675"/>
    </location>
</feature>
<feature type="domain" description="RCC1-like" evidence="5">
    <location>
        <begin position="167"/>
        <end position="473"/>
    </location>
</feature>
<feature type="signal peptide" evidence="3">
    <location>
        <begin position="1"/>
        <end position="25"/>
    </location>
</feature>
<comment type="caution">
    <text evidence="6">The sequence shown here is derived from an EMBL/GenBank/DDBJ whole genome shotgun (WGS) entry which is preliminary data.</text>
</comment>
<dbReference type="EMBL" id="JBCITM010000015">
    <property type="protein sequence ID" value="MEN1761390.1"/>
    <property type="molecule type" value="Genomic_DNA"/>
</dbReference>
<protein>
    <submittedName>
        <fullName evidence="6">Stalk domain-containing protein</fullName>
    </submittedName>
</protein>
<dbReference type="RefSeq" id="WP_343186689.1">
    <property type="nucleotide sequence ID" value="NZ_JBCITM010000015.1"/>
</dbReference>
<dbReference type="InterPro" id="IPR051625">
    <property type="entry name" value="Signaling_Regulatory_Domain"/>
</dbReference>
<gene>
    <name evidence="6" type="ORF">AAIG11_12930</name>
</gene>
<dbReference type="PROSITE" id="PS50012">
    <property type="entry name" value="RCC1_3"/>
    <property type="match status" value="6"/>
</dbReference>
<keyword evidence="3" id="KW-0732">Signal</keyword>
<feature type="region of interest" description="Disordered" evidence="2">
    <location>
        <begin position="138"/>
        <end position="175"/>
    </location>
</feature>
<dbReference type="SUPFAM" id="SSF55383">
    <property type="entry name" value="Copper amine oxidase, domain N"/>
    <property type="match status" value="1"/>
</dbReference>
<proteinExistence type="predicted"/>
<evidence type="ECO:0000256" key="3">
    <source>
        <dbReference type="SAM" id="SignalP"/>
    </source>
</evidence>